<dbReference type="Gene3D" id="3.40.50.300">
    <property type="entry name" value="P-loop containing nucleotide triphosphate hydrolases"/>
    <property type="match status" value="1"/>
</dbReference>
<dbReference type="GO" id="GO:0043190">
    <property type="term" value="C:ATP-binding cassette (ABC) transporter complex"/>
    <property type="evidence" value="ECO:0007669"/>
    <property type="project" value="InterPro"/>
</dbReference>
<dbReference type="PANTHER" id="PTHR42781:SF4">
    <property type="entry name" value="SPERMIDINE_PUTRESCINE IMPORT ATP-BINDING PROTEIN POTA"/>
    <property type="match status" value="1"/>
</dbReference>
<dbReference type="SUPFAM" id="SSF52540">
    <property type="entry name" value="P-loop containing nucleoside triphosphate hydrolases"/>
    <property type="match status" value="1"/>
</dbReference>
<protein>
    <submittedName>
        <fullName evidence="5">Putative ABC transporter, ATP-binding protein</fullName>
    </submittedName>
</protein>
<proteinExistence type="predicted"/>
<dbReference type="PROSITE" id="PS50893">
    <property type="entry name" value="ABC_TRANSPORTER_2"/>
    <property type="match status" value="1"/>
</dbReference>
<name>A0A2P2C4E9_9ZZZZ</name>
<accession>A0A2P2C4E9</accession>
<dbReference type="InterPro" id="IPR003439">
    <property type="entry name" value="ABC_transporter-like_ATP-bd"/>
</dbReference>
<keyword evidence="2" id="KW-0547">Nucleotide-binding</keyword>
<dbReference type="Pfam" id="PF08402">
    <property type="entry name" value="TOBE_2"/>
    <property type="match status" value="1"/>
</dbReference>
<dbReference type="InterPro" id="IPR050093">
    <property type="entry name" value="ABC_SmlMolc_Importer"/>
</dbReference>
<evidence type="ECO:0000256" key="3">
    <source>
        <dbReference type="ARBA" id="ARBA00022840"/>
    </source>
</evidence>
<evidence type="ECO:0000313" key="5">
    <source>
        <dbReference type="EMBL" id="CUR56864.1"/>
    </source>
</evidence>
<dbReference type="FunFam" id="3.40.50.300:FF:000425">
    <property type="entry name" value="Probable ABC transporter, ATP-binding subunit"/>
    <property type="match status" value="1"/>
</dbReference>
<dbReference type="PANTHER" id="PTHR42781">
    <property type="entry name" value="SPERMIDINE/PUTRESCINE IMPORT ATP-BINDING PROTEIN POTA"/>
    <property type="match status" value="1"/>
</dbReference>
<keyword evidence="1" id="KW-0813">Transport</keyword>
<dbReference type="SUPFAM" id="SSF50331">
    <property type="entry name" value="MOP-like"/>
    <property type="match status" value="1"/>
</dbReference>
<dbReference type="GO" id="GO:0005524">
    <property type="term" value="F:ATP binding"/>
    <property type="evidence" value="ECO:0007669"/>
    <property type="project" value="UniProtKB-KW"/>
</dbReference>
<feature type="domain" description="ABC transporter" evidence="4">
    <location>
        <begin position="12"/>
        <end position="242"/>
    </location>
</feature>
<dbReference type="SMART" id="SM00382">
    <property type="entry name" value="AAA"/>
    <property type="match status" value="1"/>
</dbReference>
<gene>
    <name evidence="5" type="ORF">NOCA1120239</name>
</gene>
<evidence type="ECO:0000256" key="1">
    <source>
        <dbReference type="ARBA" id="ARBA00022448"/>
    </source>
</evidence>
<dbReference type="InterPro" id="IPR008995">
    <property type="entry name" value="Mo/tungstate-bd_C_term_dom"/>
</dbReference>
<dbReference type="Pfam" id="PF00005">
    <property type="entry name" value="ABC_tran"/>
    <property type="match status" value="1"/>
</dbReference>
<dbReference type="InterPro" id="IPR017871">
    <property type="entry name" value="ABC_transporter-like_CS"/>
</dbReference>
<organism evidence="5">
    <name type="scientific">metagenome</name>
    <dbReference type="NCBI Taxonomy" id="256318"/>
    <lineage>
        <taxon>unclassified sequences</taxon>
        <taxon>metagenomes</taxon>
    </lineage>
</organism>
<dbReference type="GO" id="GO:0022857">
    <property type="term" value="F:transmembrane transporter activity"/>
    <property type="evidence" value="ECO:0007669"/>
    <property type="project" value="InterPro"/>
</dbReference>
<sequence length="349" mass="36683">MTDLQTERGLAVELSDLTRVYGQVRALDGLTLHIEPGELVALLGPSGCGKTTALRILAGLDQATAGTVSVGGRDLTRVPASKRDMGMVFQAYSLFPHMTVIDNVGFGLKMRGSDGAARRKRAGDMLDLVGLTEHADRYAHQLSGGQQQRVALARALAIEPSVLLLDEPLSALDAKVRVQLRDEIRRVQLEVGTTTLFVTHDQEEALAVADRVGVMNAGRLEQLAPPAELYSAPATKFVGEFVGLSNRLPATVHDGVASVLGRDVPALDGSTTGPGFALVRPESVSVVGDPAGGATVATVMFLGPLSRVTCQLDDGTDVVAQLASSDALRLEPGARVRLEVEASPVLVVA</sequence>
<keyword evidence="3 5" id="KW-0067">ATP-binding</keyword>
<dbReference type="InterPro" id="IPR013611">
    <property type="entry name" value="Transp-assoc_OB_typ2"/>
</dbReference>
<dbReference type="EMBL" id="CZKB01000004">
    <property type="protein sequence ID" value="CUR56864.1"/>
    <property type="molecule type" value="Genomic_DNA"/>
</dbReference>
<dbReference type="AlphaFoldDB" id="A0A2P2C4E9"/>
<dbReference type="InterPro" id="IPR027417">
    <property type="entry name" value="P-loop_NTPase"/>
</dbReference>
<evidence type="ECO:0000256" key="2">
    <source>
        <dbReference type="ARBA" id="ARBA00022741"/>
    </source>
</evidence>
<dbReference type="InterPro" id="IPR003593">
    <property type="entry name" value="AAA+_ATPase"/>
</dbReference>
<reference evidence="5" key="1">
    <citation type="submission" date="2015-08" db="EMBL/GenBank/DDBJ databases">
        <authorList>
            <person name="Babu N.S."/>
            <person name="Beckwith C.J."/>
            <person name="Beseler K.G."/>
            <person name="Brison A."/>
            <person name="Carone J.V."/>
            <person name="Caskin T.P."/>
            <person name="Diamond M."/>
            <person name="Durham M.E."/>
            <person name="Foxe J.M."/>
            <person name="Go M."/>
            <person name="Henderson B.A."/>
            <person name="Jones I.B."/>
            <person name="McGettigan J.A."/>
            <person name="Micheletti S.J."/>
            <person name="Nasrallah M.E."/>
            <person name="Ortiz D."/>
            <person name="Piller C.R."/>
            <person name="Privatt S.R."/>
            <person name="Schneider S.L."/>
            <person name="Sharp S."/>
            <person name="Smith T.C."/>
            <person name="Stanton J.D."/>
            <person name="Ullery H.E."/>
            <person name="Wilson R.J."/>
            <person name="Serrano M.G."/>
            <person name="Buck G."/>
            <person name="Lee V."/>
            <person name="Wang Y."/>
            <person name="Carvalho R."/>
            <person name="Voegtly L."/>
            <person name="Shi R."/>
            <person name="Duckworth R."/>
            <person name="Johnson A."/>
            <person name="Loviza R."/>
            <person name="Walstead R."/>
            <person name="Shah Z."/>
            <person name="Kiflezghi M."/>
            <person name="Wade K."/>
            <person name="Ball S.L."/>
            <person name="Bradley K.W."/>
            <person name="Asai D.J."/>
            <person name="Bowman C.A."/>
            <person name="Russell D.A."/>
            <person name="Pope W.H."/>
            <person name="Jacobs-Sera D."/>
            <person name="Hendrix R.W."/>
            <person name="Hatfull G.F."/>
        </authorList>
    </citation>
    <scope>NUCLEOTIDE SEQUENCE</scope>
</reference>
<evidence type="ECO:0000259" key="4">
    <source>
        <dbReference type="PROSITE" id="PS50893"/>
    </source>
</evidence>
<dbReference type="GO" id="GO:0016887">
    <property type="term" value="F:ATP hydrolysis activity"/>
    <property type="evidence" value="ECO:0007669"/>
    <property type="project" value="InterPro"/>
</dbReference>
<dbReference type="PROSITE" id="PS00211">
    <property type="entry name" value="ABC_TRANSPORTER_1"/>
    <property type="match status" value="1"/>
</dbReference>